<dbReference type="InterPro" id="IPR020846">
    <property type="entry name" value="MFS_dom"/>
</dbReference>
<reference evidence="10" key="2">
    <citation type="submission" date="2023-06" db="EMBL/GenBank/DDBJ databases">
        <authorList>
            <consortium name="Lawrence Berkeley National Laboratory"/>
            <person name="Haridas S."/>
            <person name="Hensen N."/>
            <person name="Bonometti L."/>
            <person name="Westerberg I."/>
            <person name="Brannstrom I.O."/>
            <person name="Guillou S."/>
            <person name="Cros-Aarteil S."/>
            <person name="Calhoun S."/>
            <person name="Kuo A."/>
            <person name="Mondo S."/>
            <person name="Pangilinan J."/>
            <person name="Riley R."/>
            <person name="Labutti K."/>
            <person name="Andreopoulos B."/>
            <person name="Lipzen A."/>
            <person name="Chen C."/>
            <person name="Yanf M."/>
            <person name="Daum C."/>
            <person name="Ng V."/>
            <person name="Clum A."/>
            <person name="Steindorff A."/>
            <person name="Ohm R."/>
            <person name="Martin F."/>
            <person name="Silar P."/>
            <person name="Natvig D."/>
            <person name="Lalanne C."/>
            <person name="Gautier V."/>
            <person name="Ament-Velasquez S.L."/>
            <person name="Kruys A."/>
            <person name="Hutchinson M.I."/>
            <person name="Powell A.J."/>
            <person name="Barry K."/>
            <person name="Miller A.N."/>
            <person name="Grigoriev I.V."/>
            <person name="Debuchy R."/>
            <person name="Gladieux P."/>
            <person name="Thoren M.H."/>
            <person name="Johannesson H."/>
        </authorList>
    </citation>
    <scope>NUCLEOTIDE SEQUENCE</scope>
    <source>
        <strain evidence="10">CBS 168.71</strain>
    </source>
</reference>
<dbReference type="Proteomes" id="UP001278766">
    <property type="component" value="Unassembled WGS sequence"/>
</dbReference>
<evidence type="ECO:0000256" key="3">
    <source>
        <dbReference type="ARBA" id="ARBA00022448"/>
    </source>
</evidence>
<feature type="transmembrane region" description="Helical" evidence="8">
    <location>
        <begin position="402"/>
        <end position="420"/>
    </location>
</feature>
<proteinExistence type="inferred from homology"/>
<evidence type="ECO:0000256" key="7">
    <source>
        <dbReference type="SAM" id="MobiDB-lite"/>
    </source>
</evidence>
<dbReference type="RefSeq" id="XP_062657156.1">
    <property type="nucleotide sequence ID" value="XM_062807683.1"/>
</dbReference>
<evidence type="ECO:0000259" key="9">
    <source>
        <dbReference type="PROSITE" id="PS50850"/>
    </source>
</evidence>
<name>A0AAE0LQF3_9PEZI</name>
<feature type="transmembrane region" description="Helical" evidence="8">
    <location>
        <begin position="332"/>
        <end position="351"/>
    </location>
</feature>
<keyword evidence="11" id="KW-1185">Reference proteome</keyword>
<organism evidence="10 11">
    <name type="scientific">Chaetomium fimeti</name>
    <dbReference type="NCBI Taxonomy" id="1854472"/>
    <lineage>
        <taxon>Eukaryota</taxon>
        <taxon>Fungi</taxon>
        <taxon>Dikarya</taxon>
        <taxon>Ascomycota</taxon>
        <taxon>Pezizomycotina</taxon>
        <taxon>Sordariomycetes</taxon>
        <taxon>Sordariomycetidae</taxon>
        <taxon>Sordariales</taxon>
        <taxon>Chaetomiaceae</taxon>
        <taxon>Chaetomium</taxon>
    </lineage>
</organism>
<dbReference type="InterPro" id="IPR036259">
    <property type="entry name" value="MFS_trans_sf"/>
</dbReference>
<keyword evidence="4 8" id="KW-0812">Transmembrane</keyword>
<protein>
    <submittedName>
        <fullName evidence="10">Major facilitator superfamily domain-containing protein</fullName>
    </submittedName>
</protein>
<keyword evidence="6 8" id="KW-0472">Membrane</keyword>
<feature type="transmembrane region" description="Helical" evidence="8">
    <location>
        <begin position="488"/>
        <end position="509"/>
    </location>
</feature>
<evidence type="ECO:0000256" key="2">
    <source>
        <dbReference type="ARBA" id="ARBA00008335"/>
    </source>
</evidence>
<evidence type="ECO:0000313" key="11">
    <source>
        <dbReference type="Proteomes" id="UP001278766"/>
    </source>
</evidence>
<feature type="transmembrane region" description="Helical" evidence="8">
    <location>
        <begin position="426"/>
        <end position="447"/>
    </location>
</feature>
<dbReference type="AlphaFoldDB" id="A0AAE0LQF3"/>
<accession>A0AAE0LQF3</accession>
<feature type="transmembrane region" description="Helical" evidence="8">
    <location>
        <begin position="233"/>
        <end position="255"/>
    </location>
</feature>
<dbReference type="InterPro" id="IPR011701">
    <property type="entry name" value="MFS"/>
</dbReference>
<dbReference type="GeneID" id="87844631"/>
<dbReference type="PROSITE" id="PS50850">
    <property type="entry name" value="MFS"/>
    <property type="match status" value="1"/>
</dbReference>
<evidence type="ECO:0000256" key="5">
    <source>
        <dbReference type="ARBA" id="ARBA00022989"/>
    </source>
</evidence>
<evidence type="ECO:0000256" key="4">
    <source>
        <dbReference type="ARBA" id="ARBA00022692"/>
    </source>
</evidence>
<feature type="transmembrane region" description="Helical" evidence="8">
    <location>
        <begin position="133"/>
        <end position="151"/>
    </location>
</feature>
<evidence type="ECO:0000313" key="10">
    <source>
        <dbReference type="EMBL" id="KAK3293642.1"/>
    </source>
</evidence>
<comment type="caution">
    <text evidence="10">The sequence shown here is derived from an EMBL/GenBank/DDBJ whole genome shotgun (WGS) entry which is preliminary data.</text>
</comment>
<dbReference type="FunFam" id="1.20.1250.20:FF:000171">
    <property type="entry name" value="MFS general substrate transporter"/>
    <property type="match status" value="1"/>
</dbReference>
<dbReference type="Gene3D" id="1.20.1250.20">
    <property type="entry name" value="MFS general substrate transporter like domains"/>
    <property type="match status" value="1"/>
</dbReference>
<gene>
    <name evidence="10" type="ORF">B0H64DRAFT_466205</name>
</gene>
<keyword evidence="3" id="KW-0813">Transport</keyword>
<feature type="transmembrane region" description="Helical" evidence="8">
    <location>
        <begin position="195"/>
        <end position="213"/>
    </location>
</feature>
<feature type="transmembrane region" description="Helical" evidence="8">
    <location>
        <begin position="371"/>
        <end position="390"/>
    </location>
</feature>
<feature type="transmembrane region" description="Helical" evidence="8">
    <location>
        <begin position="101"/>
        <end position="121"/>
    </location>
</feature>
<dbReference type="SUPFAM" id="SSF103473">
    <property type="entry name" value="MFS general substrate transporter"/>
    <property type="match status" value="1"/>
</dbReference>
<dbReference type="PANTHER" id="PTHR23511">
    <property type="entry name" value="SYNAPTIC VESICLE GLYCOPROTEIN 2"/>
    <property type="match status" value="1"/>
</dbReference>
<feature type="transmembrane region" description="Helical" evidence="8">
    <location>
        <begin position="67"/>
        <end position="89"/>
    </location>
</feature>
<feature type="domain" description="Major facilitator superfamily (MFS) profile" evidence="9">
    <location>
        <begin position="65"/>
        <end position="513"/>
    </location>
</feature>
<dbReference type="EMBL" id="JAUEPN010000006">
    <property type="protein sequence ID" value="KAK3293642.1"/>
    <property type="molecule type" value="Genomic_DNA"/>
</dbReference>
<evidence type="ECO:0000256" key="6">
    <source>
        <dbReference type="ARBA" id="ARBA00023136"/>
    </source>
</evidence>
<dbReference type="GO" id="GO:0016020">
    <property type="term" value="C:membrane"/>
    <property type="evidence" value="ECO:0007669"/>
    <property type="project" value="UniProtKB-SubCell"/>
</dbReference>
<dbReference type="Pfam" id="PF07690">
    <property type="entry name" value="MFS_1"/>
    <property type="match status" value="1"/>
</dbReference>
<reference evidence="10" key="1">
    <citation type="journal article" date="2023" name="Mol. Phylogenet. Evol.">
        <title>Genome-scale phylogeny and comparative genomics of the fungal order Sordariales.</title>
        <authorList>
            <person name="Hensen N."/>
            <person name="Bonometti L."/>
            <person name="Westerberg I."/>
            <person name="Brannstrom I.O."/>
            <person name="Guillou S."/>
            <person name="Cros-Aarteil S."/>
            <person name="Calhoun S."/>
            <person name="Haridas S."/>
            <person name="Kuo A."/>
            <person name="Mondo S."/>
            <person name="Pangilinan J."/>
            <person name="Riley R."/>
            <person name="LaButti K."/>
            <person name="Andreopoulos B."/>
            <person name="Lipzen A."/>
            <person name="Chen C."/>
            <person name="Yan M."/>
            <person name="Daum C."/>
            <person name="Ng V."/>
            <person name="Clum A."/>
            <person name="Steindorff A."/>
            <person name="Ohm R.A."/>
            <person name="Martin F."/>
            <person name="Silar P."/>
            <person name="Natvig D.O."/>
            <person name="Lalanne C."/>
            <person name="Gautier V."/>
            <person name="Ament-Velasquez S.L."/>
            <person name="Kruys A."/>
            <person name="Hutchinson M.I."/>
            <person name="Powell A.J."/>
            <person name="Barry K."/>
            <person name="Miller A.N."/>
            <person name="Grigoriev I.V."/>
            <person name="Debuchy R."/>
            <person name="Gladieux P."/>
            <person name="Hiltunen Thoren M."/>
            <person name="Johannesson H."/>
        </authorList>
    </citation>
    <scope>NUCLEOTIDE SEQUENCE</scope>
    <source>
        <strain evidence="10">CBS 168.71</strain>
    </source>
</reference>
<comment type="similarity">
    <text evidence="2">Belongs to the major facilitator superfamily.</text>
</comment>
<dbReference type="CDD" id="cd17316">
    <property type="entry name" value="MFS_SV2_like"/>
    <property type="match status" value="1"/>
</dbReference>
<evidence type="ECO:0000256" key="8">
    <source>
        <dbReference type="SAM" id="Phobius"/>
    </source>
</evidence>
<feature type="region of interest" description="Disordered" evidence="7">
    <location>
        <begin position="1"/>
        <end position="26"/>
    </location>
</feature>
<dbReference type="GO" id="GO:0022857">
    <property type="term" value="F:transmembrane transporter activity"/>
    <property type="evidence" value="ECO:0007669"/>
    <property type="project" value="InterPro"/>
</dbReference>
<comment type="subcellular location">
    <subcellularLocation>
        <location evidence="1">Membrane</location>
        <topology evidence="1">Multi-pass membrane protein</topology>
    </subcellularLocation>
</comment>
<dbReference type="PANTHER" id="PTHR23511:SF4">
    <property type="entry name" value="MAJOR FACILITATOR SUPERFAMILY (MFS) PROFILE DOMAIN-CONTAINING PROTEIN"/>
    <property type="match status" value="1"/>
</dbReference>
<feature type="transmembrane region" description="Helical" evidence="8">
    <location>
        <begin position="157"/>
        <end position="183"/>
    </location>
</feature>
<evidence type="ECO:0000256" key="1">
    <source>
        <dbReference type="ARBA" id="ARBA00004141"/>
    </source>
</evidence>
<sequence length="517" mass="56249">MNADKSLTEGSQPVDRNAAGYVSDSNSETSKEQDLLAHHGHDPALSRKMALVNDAINELGWTPYHSILFCLNGFGYAVDSLVMLLQSVIAGQAYREFGEHGYATAMTIALYAGMFVGSLFWGLGADIIGRKHAFNFSLIICCIATIVAGGMPNWPSLGLFIALIGFGAGGNLVLDTTVFLEFLPGNKQWAVTLMALWWGVGQAITGFIAWGFLVPEQWNCASVETCTRANNMGWRYVMFASGALVFVMSVLRLTLVKLKETPKYLLSMGEDEKVVETFQSLALKYDRPCSLTVEKLVACGTIINQSNGFSFGEMLGHLSGLFTTRKTTLSTLMIWLSWMMIGIVYPLFYAFLPNYLASRGAEVDVTSFEKWRNYALTNISGIFSPILAAWMCNIPLLGRRYTMLIGALLTAAFFFAYTAVRTADQNVGFSCTIAFCLNIYYGVLFAYTPEVLPSAHRATGNGVAVAGNRIMGALSAVIATEADTTTSAPIYICGALFAGLGIVAAMFPFEPYGRRSS</sequence>
<keyword evidence="5 8" id="KW-1133">Transmembrane helix</keyword>